<proteinExistence type="inferred from homology"/>
<dbReference type="PRINTS" id="PR00864">
    <property type="entry name" value="PREPILNPTASE"/>
</dbReference>
<dbReference type="InterPro" id="IPR050882">
    <property type="entry name" value="Prepilin_peptidase/N-MTase"/>
</dbReference>
<gene>
    <name evidence="5" type="ORF">HL667_23865</name>
</gene>
<dbReference type="Proteomes" id="UP000886476">
    <property type="component" value="Unassembled WGS sequence"/>
</dbReference>
<dbReference type="RefSeq" id="WP_172113137.1">
    <property type="nucleotide sequence ID" value="NZ_JABFDN010000009.1"/>
</dbReference>
<comment type="caution">
    <text evidence="5">The sequence shown here is derived from an EMBL/GenBank/DDBJ whole genome shotgun (WGS) entry which is preliminary data.</text>
</comment>
<feature type="transmembrane region" description="Helical" evidence="3">
    <location>
        <begin position="134"/>
        <end position="152"/>
    </location>
</feature>
<name>A0ABX2CIL7_9BRAD</name>
<feature type="transmembrane region" description="Helical" evidence="3">
    <location>
        <begin position="6"/>
        <end position="22"/>
    </location>
</feature>
<keyword evidence="3" id="KW-0472">Membrane</keyword>
<evidence type="ECO:0000259" key="4">
    <source>
        <dbReference type="Pfam" id="PF01478"/>
    </source>
</evidence>
<evidence type="ECO:0000256" key="2">
    <source>
        <dbReference type="RuleBase" id="RU003793"/>
    </source>
</evidence>
<evidence type="ECO:0000313" key="5">
    <source>
        <dbReference type="EMBL" id="NPU68059.1"/>
    </source>
</evidence>
<feature type="transmembrane region" description="Helical" evidence="3">
    <location>
        <begin position="55"/>
        <end position="72"/>
    </location>
</feature>
<dbReference type="InterPro" id="IPR014032">
    <property type="entry name" value="Peptidase_A24A_bac"/>
</dbReference>
<feature type="domain" description="Prepilin type IV endopeptidase peptidase" evidence="4">
    <location>
        <begin position="11"/>
        <end position="119"/>
    </location>
</feature>
<keyword evidence="6" id="KW-1185">Reference proteome</keyword>
<dbReference type="Gene3D" id="1.20.120.1220">
    <property type="match status" value="1"/>
</dbReference>
<dbReference type="PANTHER" id="PTHR30487">
    <property type="entry name" value="TYPE 4 PREPILIN-LIKE PROTEINS LEADER PEPTIDE-PROCESSING ENZYME"/>
    <property type="match status" value="1"/>
</dbReference>
<feature type="transmembrane region" description="Helical" evidence="3">
    <location>
        <begin position="107"/>
        <end position="127"/>
    </location>
</feature>
<dbReference type="PANTHER" id="PTHR30487:SF0">
    <property type="entry name" value="PREPILIN LEADER PEPTIDASE_N-METHYLTRANSFERASE-RELATED"/>
    <property type="match status" value="1"/>
</dbReference>
<reference evidence="5" key="1">
    <citation type="submission" date="2020-05" db="EMBL/GenBank/DDBJ databases">
        <title>Nod-independent and nitrogen-fixing Bradyrhizobium aeschynomene sp. nov. isolated from nodules of Aeschynomene indica.</title>
        <authorList>
            <person name="Zhang Z."/>
        </authorList>
    </citation>
    <scope>NUCLEOTIDE SEQUENCE</scope>
    <source>
        <strain evidence="5">83012</strain>
    </source>
</reference>
<dbReference type="InterPro" id="IPR000045">
    <property type="entry name" value="Prepilin_IV_endopep_pep"/>
</dbReference>
<evidence type="ECO:0000256" key="1">
    <source>
        <dbReference type="ARBA" id="ARBA00005801"/>
    </source>
</evidence>
<evidence type="ECO:0000313" key="6">
    <source>
        <dbReference type="Proteomes" id="UP000886476"/>
    </source>
</evidence>
<comment type="similarity">
    <text evidence="1 2">Belongs to the peptidase A24 family.</text>
</comment>
<accession>A0ABX2CIL7</accession>
<organism evidence="5 6">
    <name type="scientific">Bradyrhizobium aeschynomenes</name>
    <dbReference type="NCBI Taxonomy" id="2734909"/>
    <lineage>
        <taxon>Bacteria</taxon>
        <taxon>Pseudomonadati</taxon>
        <taxon>Pseudomonadota</taxon>
        <taxon>Alphaproteobacteria</taxon>
        <taxon>Hyphomicrobiales</taxon>
        <taxon>Nitrobacteraceae</taxon>
        <taxon>Bradyrhizobium</taxon>
    </lineage>
</organism>
<dbReference type="EMBL" id="JABFDN010000009">
    <property type="protein sequence ID" value="NPU68059.1"/>
    <property type="molecule type" value="Genomic_DNA"/>
</dbReference>
<protein>
    <submittedName>
        <fullName evidence="5">Prepilin peptidase</fullName>
    </submittedName>
</protein>
<evidence type="ECO:0000256" key="3">
    <source>
        <dbReference type="SAM" id="Phobius"/>
    </source>
</evidence>
<sequence>MTDVINIVAIIVLLVTCAGLIWTDLRSGLLPDGMNALVAISGFARLAALTDLSEAWSTSIAAVAVGLALLLLRRIYAMARGRQGLGLGDVKFLMAATFWAGLPGLPILLLVATMAALAAVLALAVMGRRPTGQTALPFGPFLVLGLLAVLALEATGSELTAAF</sequence>
<dbReference type="Pfam" id="PF01478">
    <property type="entry name" value="Peptidase_A24"/>
    <property type="match status" value="1"/>
</dbReference>
<keyword evidence="3" id="KW-0812">Transmembrane</keyword>
<keyword evidence="3" id="KW-1133">Transmembrane helix</keyword>